<dbReference type="InterPro" id="IPR023393">
    <property type="entry name" value="START-like_dom_sf"/>
</dbReference>
<sequence length="143" mass="15874">MAASPQQLFTVLGDLEGITRFFPMIHHASVEHAGGCTGEGSLRVCSIRGMGKVNEKIVWYRNPDGYAYRAEGRMVPLRNHLGVILISGDGAGGSLVEWRQYFETRYGLMGWMFPVMMRMMMKRAVANIGKLLDARVGGFLSTD</sequence>
<accession>A0A154QI43</accession>
<dbReference type="Proteomes" id="UP000076131">
    <property type="component" value="Unassembled WGS sequence"/>
</dbReference>
<organism evidence="1 2">
    <name type="scientific">Rhodanobacter thiooxydans</name>
    <dbReference type="NCBI Taxonomy" id="416169"/>
    <lineage>
        <taxon>Bacteria</taxon>
        <taxon>Pseudomonadati</taxon>
        <taxon>Pseudomonadota</taxon>
        <taxon>Gammaproteobacteria</taxon>
        <taxon>Lysobacterales</taxon>
        <taxon>Rhodanobacteraceae</taxon>
        <taxon>Rhodanobacter</taxon>
    </lineage>
</organism>
<comment type="caution">
    <text evidence="1">The sequence shown here is derived from an EMBL/GenBank/DDBJ whole genome shotgun (WGS) entry which is preliminary data.</text>
</comment>
<keyword evidence="2" id="KW-1185">Reference proteome</keyword>
<gene>
    <name evidence="1" type="ORF">RHOFW104T7_11910</name>
</gene>
<dbReference type="CDD" id="cd07821">
    <property type="entry name" value="PYR_PYL_RCAR_like"/>
    <property type="match status" value="1"/>
</dbReference>
<dbReference type="Pfam" id="PF10604">
    <property type="entry name" value="Polyketide_cyc2"/>
    <property type="match status" value="1"/>
</dbReference>
<protein>
    <recommendedName>
        <fullName evidence="3">Polyketide cyclase</fullName>
    </recommendedName>
</protein>
<dbReference type="SUPFAM" id="SSF55961">
    <property type="entry name" value="Bet v1-like"/>
    <property type="match status" value="1"/>
</dbReference>
<dbReference type="AlphaFoldDB" id="A0A154QI43"/>
<evidence type="ECO:0008006" key="3">
    <source>
        <dbReference type="Google" id="ProtNLM"/>
    </source>
</evidence>
<evidence type="ECO:0000313" key="1">
    <source>
        <dbReference type="EMBL" id="KZC23847.1"/>
    </source>
</evidence>
<reference evidence="1 2" key="1">
    <citation type="journal article" date="2016" name="MBio">
        <title>Lateral Gene Transfer in a Heavy Metal-Contaminated-Groundwater Microbial Community.</title>
        <authorList>
            <person name="Hemme C.L."/>
            <person name="Green S.J."/>
            <person name="Rishishwar L."/>
            <person name="Prakash O."/>
            <person name="Pettenato A."/>
            <person name="Chakraborty R."/>
            <person name="Deutschbauer A.M."/>
            <person name="Van Nostrand J.D."/>
            <person name="Wu L."/>
            <person name="He Z."/>
            <person name="Jordan I.K."/>
            <person name="Hazen T.C."/>
            <person name="Arkin A.P."/>
            <person name="Kostka J.E."/>
            <person name="Zhou J."/>
        </authorList>
    </citation>
    <scope>NUCLEOTIDE SEQUENCE [LARGE SCALE GENOMIC DNA]</scope>
    <source>
        <strain evidence="1 2">FW104-T7</strain>
    </source>
</reference>
<dbReference type="EMBL" id="LVJS01000039">
    <property type="protein sequence ID" value="KZC23847.1"/>
    <property type="molecule type" value="Genomic_DNA"/>
</dbReference>
<dbReference type="Gene3D" id="3.30.530.20">
    <property type="match status" value="1"/>
</dbReference>
<name>A0A154QI43_9GAMM</name>
<evidence type="ECO:0000313" key="2">
    <source>
        <dbReference type="Proteomes" id="UP000076131"/>
    </source>
</evidence>
<dbReference type="InterPro" id="IPR019587">
    <property type="entry name" value="Polyketide_cyclase/dehydratase"/>
</dbReference>
<proteinExistence type="predicted"/>